<keyword evidence="8 14" id="KW-0456">Lyase</keyword>
<dbReference type="AlphaFoldDB" id="A0A5C6BGZ7"/>
<sequence length="598" mass="65378">MITVAEYLSRRLKQLGVDTLFSIPGNYTAEFLLAADREGIECVGTTNELEAGYAADAYARYRGIGVCSATYGVGSHSLFNAISGAYVEFCPVVLVNGSPPPVKFENLRNRGILFAHAIDPIRTDATIFAQVTVAATVVDDPFGAPTEIDRVLVECIRQSRPVYIEVLQEIWSAECRDPQGELDVAWPANPLHGAASQAVADAIGEKVRQAKCPVLWGGELLQRRGLVPYFDALVCQTGFPYTTTLMGKGLIPETKYPDQFIGVYDSKFAPSSVRDVVENSDCLIALGTIMSDFYADIVISSHDRLVLASDDATRVGPALYPNAGLANLMPRLLEVLAPKQETFVLEGLEALVENRKQRISFASSAVERASSESTPVTYSNFFDRLADSLDENSTLLVDTSLALFPSAEVPIRRTNGFVAQTAWLSIGYTCGATLGVATAEPASRQITVVGDGGFQMIPQSFSTLVRQGSRAIVFVLDNGTYGIEQYLIDMQILPPDERFFHNNLPEASFFDVLPRWNYAKLGKAFGGRGLNIKSLEELDSFLSEPGETPILVGVKIDQHDLPPEIEATIEREPTLESTLSETRDHKNRQVPIRLEGFN</sequence>
<accession>A0A5C6BGZ7</accession>
<dbReference type="Pfam" id="PF02776">
    <property type="entry name" value="TPP_enzyme_N"/>
    <property type="match status" value="1"/>
</dbReference>
<proteinExistence type="inferred from homology"/>
<evidence type="ECO:0000256" key="6">
    <source>
        <dbReference type="ARBA" id="ARBA00022842"/>
    </source>
</evidence>
<evidence type="ECO:0000259" key="13">
    <source>
        <dbReference type="Pfam" id="PF02776"/>
    </source>
</evidence>
<dbReference type="Pfam" id="PF02775">
    <property type="entry name" value="TPP_enzyme_C"/>
    <property type="match status" value="1"/>
</dbReference>
<keyword evidence="7 10" id="KW-0786">Thiamine pyrophosphate</keyword>
<comment type="cofactor">
    <cofactor evidence="1">
        <name>a metal cation</name>
        <dbReference type="ChEBI" id="CHEBI:25213"/>
    </cofactor>
</comment>
<dbReference type="EC" id="4.1.1.74" evidence="14"/>
<dbReference type="SUPFAM" id="SSF52467">
    <property type="entry name" value="DHS-like NAD/FAD-binding domain"/>
    <property type="match status" value="1"/>
</dbReference>
<dbReference type="PIRSF" id="PIRSF036565">
    <property type="entry name" value="Pyruvt_ip_decrb"/>
    <property type="match status" value="1"/>
</dbReference>
<name>A0A5C6BGZ7_9BACT</name>
<dbReference type="OrthoDB" id="4494979at2"/>
<dbReference type="Gene3D" id="3.40.50.970">
    <property type="match status" value="2"/>
</dbReference>
<feature type="domain" description="Thiamine pyrophosphate enzyme central" evidence="11">
    <location>
        <begin position="205"/>
        <end position="314"/>
    </location>
</feature>
<dbReference type="InterPro" id="IPR029035">
    <property type="entry name" value="DHS-like_NAD/FAD-binding_dom"/>
</dbReference>
<dbReference type="RefSeq" id="WP_146409953.1">
    <property type="nucleotide sequence ID" value="NZ_SJPU01000009.1"/>
</dbReference>
<feature type="binding site" evidence="9">
    <location>
        <position position="451"/>
    </location>
    <ligand>
        <name>Mg(2+)</name>
        <dbReference type="ChEBI" id="CHEBI:18420"/>
    </ligand>
</feature>
<evidence type="ECO:0000256" key="8">
    <source>
        <dbReference type="ARBA" id="ARBA00023239"/>
    </source>
</evidence>
<evidence type="ECO:0000256" key="1">
    <source>
        <dbReference type="ARBA" id="ARBA00001920"/>
    </source>
</evidence>
<dbReference type="GO" id="GO:0005829">
    <property type="term" value="C:cytosol"/>
    <property type="evidence" value="ECO:0007669"/>
    <property type="project" value="TreeGrafter"/>
</dbReference>
<dbReference type="InterPro" id="IPR012110">
    <property type="entry name" value="PDC/IPDC-like"/>
</dbReference>
<dbReference type="GO" id="GO:0004737">
    <property type="term" value="F:pyruvate decarboxylase activity"/>
    <property type="evidence" value="ECO:0007669"/>
    <property type="project" value="TreeGrafter"/>
</dbReference>
<keyword evidence="6 9" id="KW-0460">Magnesium</keyword>
<reference evidence="14 15" key="1">
    <citation type="journal article" date="2020" name="Antonie Van Leeuwenhoek">
        <title>Rhodopirellula heiligendammensis sp. nov., Rhodopirellula pilleata sp. nov., and Rhodopirellula solitaria sp. nov. isolated from natural or artificial marine surfaces in Northern Germany and California, USA, and emended description of the genus Rhodopirellula.</title>
        <authorList>
            <person name="Kallscheuer N."/>
            <person name="Wiegand S."/>
            <person name="Jogler M."/>
            <person name="Boedeker C."/>
            <person name="Peeters S.H."/>
            <person name="Rast P."/>
            <person name="Heuer A."/>
            <person name="Jetten M.S.M."/>
            <person name="Rohde M."/>
            <person name="Jogler C."/>
        </authorList>
    </citation>
    <scope>NUCLEOTIDE SEQUENCE [LARGE SCALE GENOMIC DNA]</scope>
    <source>
        <strain evidence="14 15">Poly21</strain>
    </source>
</reference>
<dbReference type="InterPro" id="IPR012000">
    <property type="entry name" value="Thiamin_PyroP_enz_cen_dom"/>
</dbReference>
<organism evidence="14 15">
    <name type="scientific">Allorhodopirellula heiligendammensis</name>
    <dbReference type="NCBI Taxonomy" id="2714739"/>
    <lineage>
        <taxon>Bacteria</taxon>
        <taxon>Pseudomonadati</taxon>
        <taxon>Planctomycetota</taxon>
        <taxon>Planctomycetia</taxon>
        <taxon>Pirellulales</taxon>
        <taxon>Pirellulaceae</taxon>
        <taxon>Allorhodopirellula</taxon>
    </lineage>
</organism>
<keyword evidence="5" id="KW-0210">Decarboxylase</keyword>
<evidence type="ECO:0000256" key="9">
    <source>
        <dbReference type="PIRSR" id="PIRSR036565-2"/>
    </source>
</evidence>
<comment type="caution">
    <text evidence="14">The sequence shown here is derived from an EMBL/GenBank/DDBJ whole genome shotgun (WGS) entry which is preliminary data.</text>
</comment>
<protein>
    <submittedName>
        <fullName evidence="14">Indole-3-pyruvate decarboxylase</fullName>
        <ecNumber evidence="14">4.1.1.74</ecNumber>
    </submittedName>
</protein>
<dbReference type="CDD" id="cd07038">
    <property type="entry name" value="TPP_PYR_PDC_IPDC_like"/>
    <property type="match status" value="1"/>
</dbReference>
<evidence type="ECO:0000313" key="14">
    <source>
        <dbReference type="EMBL" id="TWU09724.1"/>
    </source>
</evidence>
<keyword evidence="15" id="KW-1185">Reference proteome</keyword>
<evidence type="ECO:0000256" key="10">
    <source>
        <dbReference type="RuleBase" id="RU362132"/>
    </source>
</evidence>
<evidence type="ECO:0000259" key="11">
    <source>
        <dbReference type="Pfam" id="PF00205"/>
    </source>
</evidence>
<feature type="binding site" evidence="9">
    <location>
        <position position="478"/>
    </location>
    <ligand>
        <name>Mg(2+)</name>
        <dbReference type="ChEBI" id="CHEBI:18420"/>
    </ligand>
</feature>
<dbReference type="InterPro" id="IPR000399">
    <property type="entry name" value="TPP-bd_CS"/>
</dbReference>
<dbReference type="SUPFAM" id="SSF52518">
    <property type="entry name" value="Thiamin diphosphate-binding fold (THDP-binding)"/>
    <property type="match status" value="2"/>
</dbReference>
<keyword evidence="4 9" id="KW-0479">Metal-binding</keyword>
<evidence type="ECO:0000256" key="7">
    <source>
        <dbReference type="ARBA" id="ARBA00023052"/>
    </source>
</evidence>
<dbReference type="Gene3D" id="3.40.50.1220">
    <property type="entry name" value="TPP-binding domain"/>
    <property type="match status" value="1"/>
</dbReference>
<evidence type="ECO:0000256" key="2">
    <source>
        <dbReference type="ARBA" id="ARBA00001964"/>
    </source>
</evidence>
<dbReference type="InterPro" id="IPR029061">
    <property type="entry name" value="THDP-binding"/>
</dbReference>
<dbReference type="PANTHER" id="PTHR43452">
    <property type="entry name" value="PYRUVATE DECARBOXYLASE"/>
    <property type="match status" value="1"/>
</dbReference>
<evidence type="ECO:0000256" key="5">
    <source>
        <dbReference type="ARBA" id="ARBA00022793"/>
    </source>
</evidence>
<comment type="cofactor">
    <cofactor evidence="2">
        <name>thiamine diphosphate</name>
        <dbReference type="ChEBI" id="CHEBI:58937"/>
    </cofactor>
</comment>
<dbReference type="GO" id="GO:0047434">
    <property type="term" value="F:indolepyruvate decarboxylase activity"/>
    <property type="evidence" value="ECO:0007669"/>
    <property type="project" value="UniProtKB-EC"/>
</dbReference>
<dbReference type="InterPro" id="IPR011766">
    <property type="entry name" value="TPP_enzyme_TPP-bd"/>
</dbReference>
<comment type="cofactor">
    <cofactor evidence="9">
        <name>Mg(2+)</name>
        <dbReference type="ChEBI" id="CHEBI:18420"/>
    </cofactor>
    <text evidence="9">Binds 1 Mg(2+) per subunit.</text>
</comment>
<dbReference type="GO" id="GO:0030976">
    <property type="term" value="F:thiamine pyrophosphate binding"/>
    <property type="evidence" value="ECO:0007669"/>
    <property type="project" value="InterPro"/>
</dbReference>
<dbReference type="GO" id="GO:0000287">
    <property type="term" value="F:magnesium ion binding"/>
    <property type="evidence" value="ECO:0007669"/>
    <property type="project" value="InterPro"/>
</dbReference>
<dbReference type="Proteomes" id="UP000319908">
    <property type="component" value="Unassembled WGS sequence"/>
</dbReference>
<gene>
    <name evidence="14" type="primary">ipdC</name>
    <name evidence="14" type="ORF">Poly21_55290</name>
</gene>
<dbReference type="PROSITE" id="PS00187">
    <property type="entry name" value="TPP_ENZYMES"/>
    <property type="match status" value="1"/>
</dbReference>
<dbReference type="InterPro" id="IPR047213">
    <property type="entry name" value="TPP_PYR_PDC_IPDC-like"/>
</dbReference>
<evidence type="ECO:0000256" key="3">
    <source>
        <dbReference type="ARBA" id="ARBA00007812"/>
    </source>
</evidence>
<dbReference type="InterPro" id="IPR012001">
    <property type="entry name" value="Thiamin_PyroP_enz_TPP-bd_dom"/>
</dbReference>
<evidence type="ECO:0000256" key="4">
    <source>
        <dbReference type="ARBA" id="ARBA00022723"/>
    </source>
</evidence>
<comment type="similarity">
    <text evidence="3 10">Belongs to the TPP enzyme family.</text>
</comment>
<dbReference type="Pfam" id="PF00205">
    <property type="entry name" value="TPP_enzyme_M"/>
    <property type="match status" value="1"/>
</dbReference>
<feature type="domain" description="Thiamine pyrophosphate enzyme TPP-binding" evidence="12">
    <location>
        <begin position="410"/>
        <end position="544"/>
    </location>
</feature>
<dbReference type="GO" id="GO:0000949">
    <property type="term" value="P:aromatic amino acid family catabolic process to alcohol via Ehrlich pathway"/>
    <property type="evidence" value="ECO:0007669"/>
    <property type="project" value="TreeGrafter"/>
</dbReference>
<evidence type="ECO:0000259" key="12">
    <source>
        <dbReference type="Pfam" id="PF02775"/>
    </source>
</evidence>
<dbReference type="EMBL" id="SJPU01000009">
    <property type="protein sequence ID" value="TWU09724.1"/>
    <property type="molecule type" value="Genomic_DNA"/>
</dbReference>
<dbReference type="PANTHER" id="PTHR43452:SF30">
    <property type="entry name" value="PYRUVATE DECARBOXYLASE ISOZYME 1-RELATED"/>
    <property type="match status" value="1"/>
</dbReference>
<feature type="domain" description="Thiamine pyrophosphate enzyme N-terminal TPP-binding" evidence="13">
    <location>
        <begin position="3"/>
        <end position="100"/>
    </location>
</feature>
<evidence type="ECO:0000313" key="15">
    <source>
        <dbReference type="Proteomes" id="UP000319908"/>
    </source>
</evidence>